<sequence length="742" mass="85241">MATGSGKTRTAAAFVDVLTRTNHVKRILFLADRTPLVSQAKSAFNDYLPQLTSVNLTKDKTSDQVRMVFSTYQTMINCIDNEFVGERRLFTPGYFDLVIFDEVHRSIYQKYKAIFNYFDAIRLGLTATPKEETHKDTYELFELETGVPTFSYELNRAVDDKFLVPPVALKVPLKFPRQGIKYAELSDEDKLKYEETFADNEDNIPDEVDSAALNEWLFNENTVYKVLQLLMDTGLKVNNGDTIGKTIIFAKNQSHARFIETCFNKMYPSLKGKFLEVVTHSSDQPEETINLFKQANKLPQIVVSVDMLDTGIDVPEILNLVFFKPVRSSAKYWQMVGRGTRLCADVFDIGKDKKEFYIFDYCGNIEFFGDNPKGIEPGATISITQRIFQLKVKLAVSLESLIEDDELNEFRNQLLDELLAEVIRLDENSFVNRPYLRLIKAFSDRNYWNNLTEDKVRSLDKTITALIVNADPDFDAKKLDVISYRIMDYYLNEDKSIANLIQQVKTTSNELLKQTTIPHVAAKKDLLKKSLNDTFWQNIDLKALENFRIEIRELMKFLDKPKQPQVYTNFTDELTGQIEIHDILIPYEGLPTYKARVESFIRKHRTFLVINKIKNNQPISGDELAQIKNLLFEEDPEAASHLDEALNGENFVLFIRSIIGLEASVAKEMFADFINRPNISAEQMTFMNTLIDYLTQNGTINKSMLFDRPFTDINQNGILGLFEDEDAFKIIKIIDGLNQSIA</sequence>
<dbReference type="GO" id="GO:0016787">
    <property type="term" value="F:hydrolase activity"/>
    <property type="evidence" value="ECO:0007669"/>
    <property type="project" value="InterPro"/>
</dbReference>
<dbReference type="SUPFAM" id="SSF52540">
    <property type="entry name" value="P-loop containing nucleoside triphosphate hydrolases"/>
    <property type="match status" value="1"/>
</dbReference>
<dbReference type="Pfam" id="PF00271">
    <property type="entry name" value="Helicase_C"/>
    <property type="match status" value="1"/>
</dbReference>
<accession>A0A4R0P1E8</accession>
<name>A0A4R0P1E8_9SPHI</name>
<keyword evidence="3" id="KW-1185">Reference proteome</keyword>
<dbReference type="GO" id="GO:0005829">
    <property type="term" value="C:cytosol"/>
    <property type="evidence" value="ECO:0007669"/>
    <property type="project" value="TreeGrafter"/>
</dbReference>
<dbReference type="OrthoDB" id="9759819at2"/>
<dbReference type="GO" id="GO:0003677">
    <property type="term" value="F:DNA binding"/>
    <property type="evidence" value="ECO:0007669"/>
    <property type="project" value="InterPro"/>
</dbReference>
<dbReference type="PROSITE" id="PS51192">
    <property type="entry name" value="HELICASE_ATP_BIND_1"/>
    <property type="match status" value="1"/>
</dbReference>
<dbReference type="CDD" id="cd18799">
    <property type="entry name" value="SF2_C_EcoAI-like"/>
    <property type="match status" value="1"/>
</dbReference>
<evidence type="ECO:0000313" key="2">
    <source>
        <dbReference type="EMBL" id="TCD10576.1"/>
    </source>
</evidence>
<proteinExistence type="predicted"/>
<dbReference type="InterPro" id="IPR006935">
    <property type="entry name" value="Helicase/UvrB_N"/>
</dbReference>
<organism evidence="2 3">
    <name type="scientific">Pedobacter frigidisoli</name>
    <dbReference type="NCBI Taxonomy" id="2530455"/>
    <lineage>
        <taxon>Bacteria</taxon>
        <taxon>Pseudomonadati</taxon>
        <taxon>Bacteroidota</taxon>
        <taxon>Sphingobacteriia</taxon>
        <taxon>Sphingobacteriales</taxon>
        <taxon>Sphingobacteriaceae</taxon>
        <taxon>Pedobacter</taxon>
    </lineage>
</organism>
<dbReference type="InterPro" id="IPR027417">
    <property type="entry name" value="P-loop_NTPase"/>
</dbReference>
<dbReference type="AlphaFoldDB" id="A0A4R0P1E8"/>
<dbReference type="SMART" id="SM00487">
    <property type="entry name" value="DEXDc"/>
    <property type="match status" value="1"/>
</dbReference>
<dbReference type="PANTHER" id="PTHR47396:SF1">
    <property type="entry name" value="ATP-DEPENDENT HELICASE IRC3-RELATED"/>
    <property type="match status" value="1"/>
</dbReference>
<dbReference type="SMART" id="SM00490">
    <property type="entry name" value="HELICc"/>
    <property type="match status" value="1"/>
</dbReference>
<dbReference type="InterPro" id="IPR014001">
    <property type="entry name" value="Helicase_ATP-bd"/>
</dbReference>
<feature type="domain" description="Helicase ATP-binding" evidence="1">
    <location>
        <begin position="1"/>
        <end position="147"/>
    </location>
</feature>
<evidence type="ECO:0000313" key="3">
    <source>
        <dbReference type="Proteomes" id="UP000291485"/>
    </source>
</evidence>
<dbReference type="Pfam" id="PF08463">
    <property type="entry name" value="EcoEI_R_C"/>
    <property type="match status" value="1"/>
</dbReference>
<gene>
    <name evidence="2" type="ORF">EZ449_09535</name>
</gene>
<protein>
    <recommendedName>
        <fullName evidence="1">Helicase ATP-binding domain-containing protein</fullName>
    </recommendedName>
</protein>
<dbReference type="Gene3D" id="3.40.50.300">
    <property type="entry name" value="P-loop containing nucleotide triphosphate hydrolases"/>
    <property type="match status" value="2"/>
</dbReference>
<evidence type="ECO:0000259" key="1">
    <source>
        <dbReference type="PROSITE" id="PS51192"/>
    </source>
</evidence>
<dbReference type="Proteomes" id="UP000291485">
    <property type="component" value="Unassembled WGS sequence"/>
</dbReference>
<dbReference type="Pfam" id="PF04851">
    <property type="entry name" value="ResIII"/>
    <property type="match status" value="1"/>
</dbReference>
<reference evidence="2 3" key="1">
    <citation type="submission" date="2019-02" db="EMBL/GenBank/DDBJ databases">
        <title>Pedobacter sp. RP-3-11 sp. nov., isolated from Arctic soil.</title>
        <authorList>
            <person name="Dahal R.H."/>
        </authorList>
    </citation>
    <scope>NUCLEOTIDE SEQUENCE [LARGE SCALE GENOMIC DNA]</scope>
    <source>
        <strain evidence="2 3">RP-3-11</strain>
    </source>
</reference>
<dbReference type="CDD" id="cd18032">
    <property type="entry name" value="DEXHc_RE_I_III_res"/>
    <property type="match status" value="1"/>
</dbReference>
<dbReference type="InterPro" id="IPR013670">
    <property type="entry name" value="EcoEI_R_C_dom"/>
</dbReference>
<dbReference type="GO" id="GO:0006304">
    <property type="term" value="P:DNA modification"/>
    <property type="evidence" value="ECO:0007669"/>
    <property type="project" value="InterPro"/>
</dbReference>
<dbReference type="PANTHER" id="PTHR47396">
    <property type="entry name" value="TYPE I RESTRICTION ENZYME ECOKI R PROTEIN"/>
    <property type="match status" value="1"/>
</dbReference>
<dbReference type="GO" id="GO:0005524">
    <property type="term" value="F:ATP binding"/>
    <property type="evidence" value="ECO:0007669"/>
    <property type="project" value="InterPro"/>
</dbReference>
<dbReference type="EMBL" id="SJSN01000006">
    <property type="protein sequence ID" value="TCD10576.1"/>
    <property type="molecule type" value="Genomic_DNA"/>
</dbReference>
<dbReference type="InterPro" id="IPR001650">
    <property type="entry name" value="Helicase_C-like"/>
</dbReference>
<dbReference type="InterPro" id="IPR050742">
    <property type="entry name" value="Helicase_Restrict-Modif_Enz"/>
</dbReference>
<comment type="caution">
    <text evidence="2">The sequence shown here is derived from an EMBL/GenBank/DDBJ whole genome shotgun (WGS) entry which is preliminary data.</text>
</comment>